<name>A0AAW6AYV0_CLOSY</name>
<organism evidence="1 2">
    <name type="scientific">Clostridium symbiosum</name>
    <name type="common">Bacteroides symbiosus</name>
    <dbReference type="NCBI Taxonomy" id="1512"/>
    <lineage>
        <taxon>Bacteria</taxon>
        <taxon>Bacillati</taxon>
        <taxon>Bacillota</taxon>
        <taxon>Clostridia</taxon>
        <taxon>Lachnospirales</taxon>
        <taxon>Lachnospiraceae</taxon>
        <taxon>Otoolea</taxon>
    </lineage>
</organism>
<proteinExistence type="predicted"/>
<gene>
    <name evidence="1" type="ORF">PM006_20880</name>
</gene>
<reference evidence="1" key="1">
    <citation type="submission" date="2023-01" db="EMBL/GenBank/DDBJ databases">
        <title>Human gut microbiome strain richness.</title>
        <authorList>
            <person name="Chen-Liaw A."/>
        </authorList>
    </citation>
    <scope>NUCLEOTIDE SEQUENCE</scope>
    <source>
        <strain evidence="1">B1_m1001713B170214d0_201011</strain>
    </source>
</reference>
<evidence type="ECO:0000313" key="2">
    <source>
        <dbReference type="Proteomes" id="UP001300871"/>
    </source>
</evidence>
<protein>
    <submittedName>
        <fullName evidence="1">Uncharacterized protein</fullName>
    </submittedName>
</protein>
<dbReference type="AlphaFoldDB" id="A0AAW6AYV0"/>
<accession>A0AAW6AYV0</accession>
<evidence type="ECO:0000313" key="1">
    <source>
        <dbReference type="EMBL" id="MDB2002662.1"/>
    </source>
</evidence>
<dbReference type="Proteomes" id="UP001300871">
    <property type="component" value="Unassembled WGS sequence"/>
</dbReference>
<dbReference type="RefSeq" id="WP_272124147.1">
    <property type="nucleotide sequence ID" value="NZ_JAQLGH010000082.1"/>
</dbReference>
<dbReference type="EMBL" id="JAQLGM010000084">
    <property type="protein sequence ID" value="MDB2002662.1"/>
    <property type="molecule type" value="Genomic_DNA"/>
</dbReference>
<comment type="caution">
    <text evidence="1">The sequence shown here is derived from an EMBL/GenBank/DDBJ whole genome shotgun (WGS) entry which is preliminary data.</text>
</comment>
<sequence length="367" mass="41372">MYDLSQNGYTDRQIKKLLKENRQISFECDLLNSQEKYVKTLHSIKGNVSFDAGAEIMGTASFSMAEKEVQGINLVDARLAAYMLLLSPAGWIRFPLGVYIMTSPQISSSEGHTTYNVDCYDKSVILKEDKLTDRLYIPQGAKYDQEVRSILAIAGVTKVSIEGSNLTVPNALEFEIGTDKLTVVNDLLYAINYNPLHFDRTGTAVSERYIVPSGRRAEDEYLTDELSIIRPGASRKQDLYNVPNVIIRYVENPDAAPLRSEYINDSVDSILSTVRRGRKIVDIEAVDDIADQKTLDDYTRRVAVEKSQINDSMSLTTALMPHHGYKDCYFVRHDKMGMAEKYIESSWSMEFAVGGSMTHNIKRITLI</sequence>